<evidence type="ECO:0000259" key="4">
    <source>
        <dbReference type="Pfam" id="PF13336"/>
    </source>
</evidence>
<dbReference type="Pfam" id="PF02550">
    <property type="entry name" value="AcetylCoA_hydro"/>
    <property type="match status" value="1"/>
</dbReference>
<dbReference type="Proteomes" id="UP000030184">
    <property type="component" value="Unassembled WGS sequence"/>
</dbReference>
<keyword evidence="2 6" id="KW-0808">Transferase</keyword>
<dbReference type="InterPro" id="IPR038460">
    <property type="entry name" value="AcetylCoA_hyd_C_sf"/>
</dbReference>
<dbReference type="Proteomes" id="UP000029641">
    <property type="component" value="Unassembled WGS sequence"/>
</dbReference>
<evidence type="ECO:0000256" key="2">
    <source>
        <dbReference type="ARBA" id="ARBA00022679"/>
    </source>
</evidence>
<dbReference type="InterPro" id="IPR037171">
    <property type="entry name" value="NagB/RpiA_transferase-like"/>
</dbReference>
<dbReference type="OrthoDB" id="9801795at2"/>
<evidence type="ECO:0000313" key="6">
    <source>
        <dbReference type="EMBL" id="GAL71797.1"/>
    </source>
</evidence>
<dbReference type="GO" id="GO:0006083">
    <property type="term" value="P:acetate metabolic process"/>
    <property type="evidence" value="ECO:0007669"/>
    <property type="project" value="InterPro"/>
</dbReference>
<protein>
    <submittedName>
        <fullName evidence="6">4-hydroxybutyrate coenzyme A transferase</fullName>
    </submittedName>
</protein>
<dbReference type="PANTHER" id="PTHR21432:SF20">
    <property type="entry name" value="ACETYL-COA HYDROLASE"/>
    <property type="match status" value="1"/>
</dbReference>
<evidence type="ECO:0000313" key="9">
    <source>
        <dbReference type="Proteomes" id="UP000030184"/>
    </source>
</evidence>
<dbReference type="AlphaFoldDB" id="A0A090WWP3"/>
<dbReference type="InterPro" id="IPR003702">
    <property type="entry name" value="ActCoA_hydro_N"/>
</dbReference>
<dbReference type="Gene3D" id="3.40.1080.20">
    <property type="entry name" value="Acetyl-CoA hydrolase/transferase C-terminal domain"/>
    <property type="match status" value="1"/>
</dbReference>
<comment type="caution">
    <text evidence="6">The sequence shown here is derived from an EMBL/GenBank/DDBJ whole genome shotgun (WGS) entry which is preliminary data.</text>
</comment>
<organism evidence="6 8">
    <name type="scientific">Jejuia pallidilutea</name>
    <dbReference type="NCBI Taxonomy" id="504487"/>
    <lineage>
        <taxon>Bacteria</taxon>
        <taxon>Pseudomonadati</taxon>
        <taxon>Bacteroidota</taxon>
        <taxon>Flavobacteriia</taxon>
        <taxon>Flavobacteriales</taxon>
        <taxon>Flavobacteriaceae</taxon>
        <taxon>Jejuia</taxon>
    </lineage>
</organism>
<dbReference type="EMBL" id="BBNR01000016">
    <property type="protein sequence ID" value="GAL68059.1"/>
    <property type="molecule type" value="Genomic_DNA"/>
</dbReference>
<dbReference type="STRING" id="504487.JCM19538_2673"/>
<dbReference type="RefSeq" id="WP_042244863.1">
    <property type="nucleotide sequence ID" value="NZ_BBNR01000016.1"/>
</dbReference>
<keyword evidence="9" id="KW-1185">Reference proteome</keyword>
<dbReference type="PANTHER" id="PTHR21432">
    <property type="entry name" value="ACETYL-COA HYDROLASE-RELATED"/>
    <property type="match status" value="1"/>
</dbReference>
<dbReference type="InterPro" id="IPR046433">
    <property type="entry name" value="ActCoA_hydro"/>
</dbReference>
<name>A0A090WWP3_9FLAO</name>
<dbReference type="InterPro" id="IPR026888">
    <property type="entry name" value="AcetylCoA_hyd_C"/>
</dbReference>
<dbReference type="Pfam" id="PF13336">
    <property type="entry name" value="AcetylCoA_hyd_C"/>
    <property type="match status" value="1"/>
</dbReference>
<proteinExistence type="inferred from homology"/>
<dbReference type="Gene3D" id="3.30.750.70">
    <property type="entry name" value="4-hydroxybutyrate coenzyme like domains"/>
    <property type="match status" value="1"/>
</dbReference>
<feature type="domain" description="Acetyl-CoA hydrolase/transferase C-terminal" evidence="4">
    <location>
        <begin position="265"/>
        <end position="414"/>
    </location>
</feature>
<evidence type="ECO:0000313" key="5">
    <source>
        <dbReference type="EMBL" id="GAL68059.1"/>
    </source>
</evidence>
<dbReference type="EMBL" id="BBNY01000095">
    <property type="protein sequence ID" value="GAL91059.1"/>
    <property type="molecule type" value="Genomic_DNA"/>
</dbReference>
<dbReference type="EMBL" id="BBNS01000015">
    <property type="protein sequence ID" value="GAL71797.1"/>
    <property type="molecule type" value="Genomic_DNA"/>
</dbReference>
<evidence type="ECO:0000313" key="7">
    <source>
        <dbReference type="EMBL" id="GAL91059.1"/>
    </source>
</evidence>
<reference evidence="9" key="1">
    <citation type="journal article" date="2014" name="Genome Announc.">
        <title>Draft Genome Sequence of Marine Flavobacterium Jejuia pallidilutea Strain 11shimoA1 and Pigmentation Mutants.</title>
        <authorList>
            <person name="Takatani N."/>
            <person name="Nakanishi M."/>
            <person name="Meirelles P."/>
            <person name="Mino S."/>
            <person name="Suda W."/>
            <person name="Oshima K."/>
            <person name="Hattori M."/>
            <person name="Ohkuma M."/>
            <person name="Hosokawa M."/>
            <person name="Miyashita K."/>
            <person name="Thompson F.L."/>
            <person name="Niwa A."/>
            <person name="Sawabe T."/>
            <person name="Sawabe T."/>
        </authorList>
    </citation>
    <scope>NUCLEOTIDE SEQUENCE [LARGE SCALE GENOMIC DNA]</scope>
    <source>
        <strain evidence="9">JCM 19538</strain>
    </source>
</reference>
<sequence length="421" mass="45886">MYKSVSAQEAVKAIKSNDRVYVQAAAAAPQLLMNAMTERYEELRNVEVCHLHVEGDTPYANPELRDSFHVNSFFIGANVRHTLAAGNGSYTPVFLSELPILFKRNIIDLDVALIHVSVPDKHGYCSLGVSVEATLAAIDNAKTVIAQVNPQMPRTHGDGIIHFSEIDLFVECNEPIPVHALGTPTPIENKISDYVASLIDDRSTLQMGVGNIPNAVLSRLTNHKDLGLHTEMFSDGVIDLILNDVINGNYKGVNPGRTLSTFLMGSKRLYEYVDDNPFVELRTSDYVNDVSIIKQNPKMIAINSAIEVDVTGQVCADSMGSKMYSGVGGQMDYVRGASLSNGGKAIIALPSVTRNGISRIVPSLKPGAGVVTTRAHVHYIVTEYGIANLYGKTIKERVKALVNVAHPDHRASIDRAYFDLI</sequence>
<evidence type="ECO:0000313" key="8">
    <source>
        <dbReference type="Proteomes" id="UP000029646"/>
    </source>
</evidence>
<gene>
    <name evidence="5" type="ORF">JCM19301_1156</name>
    <name evidence="6" type="ORF">JCM19302_1947</name>
    <name evidence="7" type="ORF">JCM19538_2673</name>
</gene>
<dbReference type="eggNOG" id="COG0427">
    <property type="taxonomic scope" value="Bacteria"/>
</dbReference>
<feature type="domain" description="Acetyl-CoA hydrolase/transferase N-terminal" evidence="3">
    <location>
        <begin position="9"/>
        <end position="175"/>
    </location>
</feature>
<dbReference type="Gene3D" id="3.40.1080.10">
    <property type="entry name" value="Glutaconate Coenzyme A-transferase"/>
    <property type="match status" value="1"/>
</dbReference>
<evidence type="ECO:0000259" key="3">
    <source>
        <dbReference type="Pfam" id="PF02550"/>
    </source>
</evidence>
<dbReference type="SUPFAM" id="SSF100950">
    <property type="entry name" value="NagB/RpiA/CoA transferase-like"/>
    <property type="match status" value="2"/>
</dbReference>
<dbReference type="Proteomes" id="UP000029646">
    <property type="component" value="Unassembled WGS sequence"/>
</dbReference>
<dbReference type="GO" id="GO:0008775">
    <property type="term" value="F:acetate CoA-transferase activity"/>
    <property type="evidence" value="ECO:0007669"/>
    <property type="project" value="InterPro"/>
</dbReference>
<accession>A0A090WWP3</accession>
<comment type="similarity">
    <text evidence="1">Belongs to the acetyl-CoA hydrolase/transferase family.</text>
</comment>
<evidence type="ECO:0000256" key="1">
    <source>
        <dbReference type="ARBA" id="ARBA00009632"/>
    </source>
</evidence>